<proteinExistence type="predicted"/>
<gene>
    <name evidence="1" type="ORF">OXIME_000205</name>
</gene>
<evidence type="ECO:0000313" key="2">
    <source>
        <dbReference type="Proteomes" id="UP001451606"/>
    </source>
</evidence>
<protein>
    <submittedName>
        <fullName evidence="1">Uncharacterized protein</fullName>
    </submittedName>
</protein>
<accession>A0AAX4NE12</accession>
<keyword evidence="2" id="KW-1185">Reference proteome</keyword>
<dbReference type="RefSeq" id="WP_393971634.1">
    <property type="nucleotide sequence ID" value="NZ_CP133772.1"/>
</dbReference>
<organism evidence="1 2">
    <name type="scientific">Oxyplasma meridianum</name>
    <dbReference type="NCBI Taxonomy" id="3073602"/>
    <lineage>
        <taxon>Archaea</taxon>
        <taxon>Methanobacteriati</taxon>
        <taxon>Thermoplasmatota</taxon>
        <taxon>Thermoplasmata</taxon>
        <taxon>Thermoplasmatales</taxon>
        <taxon>Thermoplasmataceae</taxon>
        <taxon>Oxyplasma</taxon>
    </lineage>
</organism>
<sequence>MKSDATEENSVVEKKERENRITLTKEDLTAIDLIRVTGESDADVIKRALQESLEYGILKQVLNIIDGRLDDLLRQVKGDSSYMAALTTQMNSSTIPVPEELKKREKDVDRKEIENLKKKLEGKWSEVGDFVIK</sequence>
<reference evidence="1 2" key="1">
    <citation type="submission" date="2023-09" db="EMBL/GenBank/DDBJ databases">
        <authorList>
            <person name="Golyshina O.V."/>
            <person name="Lunev E.A."/>
            <person name="Bargiela R."/>
            <person name="Gaines M.C."/>
            <person name="Daum B."/>
            <person name="Bale N.J."/>
            <person name="Koenen M."/>
            <person name="Sinninghe Damst J.S."/>
            <person name="Yakimov M."/>
            <person name="Golyshin P.N."/>
        </authorList>
    </citation>
    <scope>NUCLEOTIDE SEQUENCE [LARGE SCALE GENOMIC DNA]</scope>
    <source>
        <strain evidence="1 2">M1</strain>
    </source>
</reference>
<dbReference type="Proteomes" id="UP001451606">
    <property type="component" value="Chromosome"/>
</dbReference>
<dbReference type="AlphaFoldDB" id="A0AAX4NE12"/>
<name>A0AAX4NE12_9ARCH</name>
<dbReference type="KEGG" id="omr:OXIME_000205"/>
<dbReference type="EMBL" id="CP133772">
    <property type="protein sequence ID" value="WYX99669.1"/>
    <property type="molecule type" value="Genomic_DNA"/>
</dbReference>
<evidence type="ECO:0000313" key="1">
    <source>
        <dbReference type="EMBL" id="WYX99669.1"/>
    </source>
</evidence>
<dbReference type="GeneID" id="95966929"/>